<feature type="chain" id="PRO_5004807968" description="Cytochrome P450" evidence="1">
    <location>
        <begin position="23"/>
        <end position="145"/>
    </location>
</feature>
<dbReference type="Gramene" id="ERN03062">
    <property type="protein sequence ID" value="ERN03062"/>
    <property type="gene ID" value="AMTR_s00181p00060490"/>
</dbReference>
<protein>
    <recommendedName>
        <fullName evidence="4">Cytochrome P450</fullName>
    </recommendedName>
</protein>
<dbReference type="Gene3D" id="1.10.630.10">
    <property type="entry name" value="Cytochrome P450"/>
    <property type="match status" value="1"/>
</dbReference>
<dbReference type="PANTHER" id="PTHR24299">
    <property type="entry name" value="CYTOCHROME P450 FAMILY 1"/>
    <property type="match status" value="1"/>
</dbReference>
<accession>W1NZM7</accession>
<name>W1NZM7_AMBTC</name>
<dbReference type="InterPro" id="IPR001128">
    <property type="entry name" value="Cyt_P450"/>
</dbReference>
<dbReference type="GO" id="GO:0016712">
    <property type="term" value="F:oxidoreductase activity, acting on paired donors, with incorporation or reduction of molecular oxygen, reduced flavin or flavoprotein as one donor, and incorporation of one atom of oxygen"/>
    <property type="evidence" value="ECO:0000318"/>
    <property type="project" value="GO_Central"/>
</dbReference>
<gene>
    <name evidence="2" type="ORF">AMTR_s00181p00060490</name>
</gene>
<keyword evidence="3" id="KW-1185">Reference proteome</keyword>
<dbReference type="GO" id="GO:0005506">
    <property type="term" value="F:iron ion binding"/>
    <property type="evidence" value="ECO:0007669"/>
    <property type="project" value="InterPro"/>
</dbReference>
<proteinExistence type="predicted"/>
<evidence type="ECO:0000313" key="3">
    <source>
        <dbReference type="Proteomes" id="UP000017836"/>
    </source>
</evidence>
<evidence type="ECO:0008006" key="4">
    <source>
        <dbReference type="Google" id="ProtNLM"/>
    </source>
</evidence>
<evidence type="ECO:0000256" key="1">
    <source>
        <dbReference type="SAM" id="SignalP"/>
    </source>
</evidence>
<evidence type="ECO:0000313" key="2">
    <source>
        <dbReference type="EMBL" id="ERN03062.1"/>
    </source>
</evidence>
<dbReference type="OMA" id="CRMATQT"/>
<organism evidence="2 3">
    <name type="scientific">Amborella trichopoda</name>
    <dbReference type="NCBI Taxonomy" id="13333"/>
    <lineage>
        <taxon>Eukaryota</taxon>
        <taxon>Viridiplantae</taxon>
        <taxon>Streptophyta</taxon>
        <taxon>Embryophyta</taxon>
        <taxon>Tracheophyta</taxon>
        <taxon>Spermatophyta</taxon>
        <taxon>Magnoliopsida</taxon>
        <taxon>Amborellales</taxon>
        <taxon>Amborellaceae</taxon>
        <taxon>Amborella</taxon>
    </lineage>
</organism>
<dbReference type="SUPFAM" id="SSF48264">
    <property type="entry name" value="Cytochrome P450"/>
    <property type="match status" value="1"/>
</dbReference>
<reference evidence="3" key="1">
    <citation type="journal article" date="2013" name="Science">
        <title>The Amborella genome and the evolution of flowering plants.</title>
        <authorList>
            <consortium name="Amborella Genome Project"/>
        </authorList>
    </citation>
    <scope>NUCLEOTIDE SEQUENCE [LARGE SCALE GENOMIC DNA]</scope>
</reference>
<sequence>MKFVAGFVFSVLSLLLPFGGFAKKVVDKKKRPPGPSGLPIIGNLHQIGSMPHRFLAKLAKTYGPLLLLNLAQLPTLVVSSANMAEPVLKVNDLAFSSRPLSLRSSVCRMATQTFHFRPMGHTGGKFARFVSLNCSTQRGCSRFSR</sequence>
<dbReference type="GO" id="GO:0020037">
    <property type="term" value="F:heme binding"/>
    <property type="evidence" value="ECO:0007669"/>
    <property type="project" value="InterPro"/>
</dbReference>
<dbReference type="eggNOG" id="KOG0156">
    <property type="taxonomic scope" value="Eukaryota"/>
</dbReference>
<dbReference type="PANTHER" id="PTHR24299:SF21">
    <property type="entry name" value="OS09G0441600 PROTEIN"/>
    <property type="match status" value="1"/>
</dbReference>
<dbReference type="Pfam" id="PF00067">
    <property type="entry name" value="p450"/>
    <property type="match status" value="1"/>
</dbReference>
<dbReference type="Proteomes" id="UP000017836">
    <property type="component" value="Unassembled WGS sequence"/>
</dbReference>
<feature type="signal peptide" evidence="1">
    <location>
        <begin position="1"/>
        <end position="22"/>
    </location>
</feature>
<keyword evidence="1" id="KW-0732">Signal</keyword>
<dbReference type="InterPro" id="IPR036396">
    <property type="entry name" value="Cyt_P450_sf"/>
</dbReference>
<dbReference type="HOGENOM" id="CLU_1789462_0_0_1"/>
<dbReference type="EMBL" id="KI394411">
    <property type="protein sequence ID" value="ERN03062.1"/>
    <property type="molecule type" value="Genomic_DNA"/>
</dbReference>
<dbReference type="AlphaFoldDB" id="W1NZM7"/>